<organism evidence="3 4">
    <name type="scientific">Porphyromonas canoris</name>
    <dbReference type="NCBI Taxonomy" id="36875"/>
    <lineage>
        <taxon>Bacteria</taxon>
        <taxon>Pseudomonadati</taxon>
        <taxon>Bacteroidota</taxon>
        <taxon>Bacteroidia</taxon>
        <taxon>Bacteroidales</taxon>
        <taxon>Porphyromonadaceae</taxon>
        <taxon>Porphyromonas</taxon>
    </lineage>
</organism>
<feature type="domain" description="Calcineurin-like phosphoesterase" evidence="2">
    <location>
        <begin position="123"/>
        <end position="351"/>
    </location>
</feature>
<comment type="caution">
    <text evidence="3">The sequence shown here is derived from an EMBL/GenBank/DDBJ whole genome shotgun (WGS) entry which is preliminary data.</text>
</comment>
<feature type="compositionally biased region" description="Polar residues" evidence="1">
    <location>
        <begin position="34"/>
        <end position="44"/>
    </location>
</feature>
<dbReference type="RefSeq" id="WP_036788335.1">
    <property type="nucleotide sequence ID" value="NZ_JQZV01000001.1"/>
</dbReference>
<feature type="region of interest" description="Disordered" evidence="1">
    <location>
        <begin position="34"/>
        <end position="59"/>
    </location>
</feature>
<dbReference type="Proteomes" id="UP000030101">
    <property type="component" value="Unassembled WGS sequence"/>
</dbReference>
<sequence length="401" mass="45164">MKIAQSIKNIFRIALLCILSGTIQTPNAFSGIRPTSSALFSNTPDGDDEDDKDDDDLDGVDGPYIVGETLYRVDARDNLLKEKVDRSRPIRVEVKNEDRDHFNLFLRSGFKMSPGTIPMPDKLVAISDIEGNFDGFVSFLQSNGVIDREFGWSFGNGHLVLVGDFVDRGDNVTAVLWLIYKLEQEAEQTGGAVHFILGNHELMNMQGKFQYNRERYVAAAQKISGHDNPKKAVQYIFSETELGRWLQTKNGIMKIGSTIFVHAGLSPEILEHNLSIDDINRISRANQTKDLYGYPGEDTKANFLLGPKGVFWYRGFVSAYKDRYAKIEQCRLDEILNHYGADRVVFGHSVVKDIVPTFNGKAINIDLKHGQKKQTGKTKGLLVERGVFYSIDDLGNRRKLY</sequence>
<evidence type="ECO:0000313" key="3">
    <source>
        <dbReference type="EMBL" id="KGN93666.1"/>
    </source>
</evidence>
<keyword evidence="4" id="KW-1185">Reference proteome</keyword>
<evidence type="ECO:0000259" key="2">
    <source>
        <dbReference type="Pfam" id="PF00149"/>
    </source>
</evidence>
<dbReference type="PANTHER" id="PTHR46546">
    <property type="entry name" value="SHEWANELLA-LIKE PROTEIN PHOSPHATASE 1"/>
    <property type="match status" value="1"/>
</dbReference>
<evidence type="ECO:0000256" key="1">
    <source>
        <dbReference type="SAM" id="MobiDB-lite"/>
    </source>
</evidence>
<reference evidence="3 4" key="1">
    <citation type="submission" date="2014-08" db="EMBL/GenBank/DDBJ databases">
        <title>Porphyromonas canoris strain:OH2762 Genome sequencing.</title>
        <authorList>
            <person name="Wallis C."/>
            <person name="Deusch O."/>
            <person name="O'Flynn C."/>
            <person name="Davis I."/>
            <person name="Jospin G."/>
            <person name="Darling A.E."/>
            <person name="Coil D.A."/>
            <person name="Alexiev A."/>
            <person name="Horsfall A."/>
            <person name="Kirkwood N."/>
            <person name="Harris S."/>
            <person name="Eisen J.A."/>
        </authorList>
    </citation>
    <scope>NUCLEOTIDE SEQUENCE [LARGE SCALE GENOMIC DNA]</scope>
    <source>
        <strain evidence="4">COT-108 OH2762</strain>
    </source>
</reference>
<name>A0ABR4XNA9_9PORP</name>
<dbReference type="Gene3D" id="3.60.21.10">
    <property type="match status" value="1"/>
</dbReference>
<protein>
    <recommendedName>
        <fullName evidence="2">Calcineurin-like phosphoesterase domain-containing protein</fullName>
    </recommendedName>
</protein>
<dbReference type="InterPro" id="IPR029052">
    <property type="entry name" value="Metallo-depent_PP-like"/>
</dbReference>
<dbReference type="Pfam" id="PF00149">
    <property type="entry name" value="Metallophos"/>
    <property type="match status" value="1"/>
</dbReference>
<dbReference type="SUPFAM" id="SSF56300">
    <property type="entry name" value="Metallo-dependent phosphatases"/>
    <property type="match status" value="1"/>
</dbReference>
<proteinExistence type="predicted"/>
<dbReference type="PANTHER" id="PTHR46546:SF4">
    <property type="entry name" value="SHEWANELLA-LIKE PROTEIN PHOSPHATASE 1"/>
    <property type="match status" value="1"/>
</dbReference>
<evidence type="ECO:0000313" key="4">
    <source>
        <dbReference type="Proteomes" id="UP000030101"/>
    </source>
</evidence>
<dbReference type="EMBL" id="JQZV01000001">
    <property type="protein sequence ID" value="KGN93666.1"/>
    <property type="molecule type" value="Genomic_DNA"/>
</dbReference>
<accession>A0ABR4XNA9</accession>
<feature type="compositionally biased region" description="Acidic residues" evidence="1">
    <location>
        <begin position="45"/>
        <end position="59"/>
    </location>
</feature>
<dbReference type="InterPro" id="IPR004843">
    <property type="entry name" value="Calcineurin-like_PHP"/>
</dbReference>
<gene>
    <name evidence="3" type="ORF">HQ43_00605</name>
</gene>